<evidence type="ECO:0000256" key="3">
    <source>
        <dbReference type="ARBA" id="ARBA00022679"/>
    </source>
</evidence>
<dbReference type="EC" id="2.3.1.234" evidence="1"/>
<name>A0A1X2IB55_9FUNG</name>
<keyword evidence="13" id="KW-1185">Reference proteome</keyword>
<proteinExistence type="inferred from homology"/>
<evidence type="ECO:0000256" key="2">
    <source>
        <dbReference type="ARBA" id="ARBA00022490"/>
    </source>
</evidence>
<organism evidence="12 13">
    <name type="scientific">Absidia repens</name>
    <dbReference type="NCBI Taxonomy" id="90262"/>
    <lineage>
        <taxon>Eukaryota</taxon>
        <taxon>Fungi</taxon>
        <taxon>Fungi incertae sedis</taxon>
        <taxon>Mucoromycota</taxon>
        <taxon>Mucoromycotina</taxon>
        <taxon>Mucoromycetes</taxon>
        <taxon>Mucorales</taxon>
        <taxon>Cunninghamellaceae</taxon>
        <taxon>Absidia</taxon>
    </lineage>
</organism>
<dbReference type="PANTHER" id="PTHR11735">
    <property type="entry name" value="TRNA N6-ADENOSINE THREONYLCARBAMOYLTRANSFERASE"/>
    <property type="match status" value="1"/>
</dbReference>
<dbReference type="FunFam" id="3.30.420.40:FF:000295">
    <property type="entry name" value="Probable tRNA N6-adenosine threonylcarbamoyltransferase"/>
    <property type="match status" value="1"/>
</dbReference>
<dbReference type="GO" id="GO:0005737">
    <property type="term" value="C:cytoplasm"/>
    <property type="evidence" value="ECO:0007669"/>
    <property type="project" value="UniProtKB-SubCell"/>
</dbReference>
<comment type="similarity">
    <text evidence="10">Belongs to the KAE1 / TsaD family.</text>
</comment>
<feature type="domain" description="Gcp-like" evidence="11">
    <location>
        <begin position="28"/>
        <end position="304"/>
    </location>
</feature>
<evidence type="ECO:0000256" key="5">
    <source>
        <dbReference type="ARBA" id="ARBA00022723"/>
    </source>
</evidence>
<dbReference type="InterPro" id="IPR017861">
    <property type="entry name" value="KAE1/TsaD"/>
</dbReference>
<keyword evidence="2 10" id="KW-0963">Cytoplasm</keyword>
<feature type="binding site" evidence="10">
    <location>
        <position position="134"/>
    </location>
    <ligand>
        <name>a divalent metal cation</name>
        <dbReference type="ChEBI" id="CHEBI:60240"/>
    </ligand>
</feature>
<evidence type="ECO:0000256" key="4">
    <source>
        <dbReference type="ARBA" id="ARBA00022694"/>
    </source>
</evidence>
<comment type="caution">
    <text evidence="12">The sequence shown here is derived from an EMBL/GenBank/DDBJ whole genome shotgun (WGS) entry which is preliminary data.</text>
</comment>
<feature type="binding site" evidence="10">
    <location>
        <begin position="134"/>
        <end position="138"/>
    </location>
    <ligand>
        <name>substrate</name>
    </ligand>
</feature>
<dbReference type="InterPro" id="IPR000905">
    <property type="entry name" value="Gcp-like_dom"/>
</dbReference>
<accession>A0A1X2IB55</accession>
<keyword evidence="4 10" id="KW-0819">tRNA processing</keyword>
<comment type="catalytic activity">
    <reaction evidence="9 10">
        <text>L-threonylcarbamoyladenylate + adenosine(37) in tRNA = N(6)-L-threonylcarbamoyladenosine(37) in tRNA + AMP + H(+)</text>
        <dbReference type="Rhea" id="RHEA:37059"/>
        <dbReference type="Rhea" id="RHEA-COMP:10162"/>
        <dbReference type="Rhea" id="RHEA-COMP:10163"/>
        <dbReference type="ChEBI" id="CHEBI:15378"/>
        <dbReference type="ChEBI" id="CHEBI:73682"/>
        <dbReference type="ChEBI" id="CHEBI:74411"/>
        <dbReference type="ChEBI" id="CHEBI:74418"/>
        <dbReference type="ChEBI" id="CHEBI:456215"/>
        <dbReference type="EC" id="2.3.1.234"/>
    </reaction>
</comment>
<reference evidence="12 13" key="1">
    <citation type="submission" date="2016-07" db="EMBL/GenBank/DDBJ databases">
        <title>Pervasive Adenine N6-methylation of Active Genes in Fungi.</title>
        <authorList>
            <consortium name="DOE Joint Genome Institute"/>
            <person name="Mondo S.J."/>
            <person name="Dannebaum R.O."/>
            <person name="Kuo R.C."/>
            <person name="Labutti K."/>
            <person name="Haridas S."/>
            <person name="Kuo A."/>
            <person name="Salamov A."/>
            <person name="Ahrendt S.R."/>
            <person name="Lipzen A."/>
            <person name="Sullivan W."/>
            <person name="Andreopoulos W.B."/>
            <person name="Clum A."/>
            <person name="Lindquist E."/>
            <person name="Daum C."/>
            <person name="Ramamoorthy G.K."/>
            <person name="Gryganskyi A."/>
            <person name="Culley D."/>
            <person name="Magnuson J.K."/>
            <person name="James T.Y."/>
            <person name="O'Malley M.A."/>
            <person name="Stajich J.E."/>
            <person name="Spatafora J.W."/>
            <person name="Visel A."/>
            <person name="Grigoriev I.V."/>
        </authorList>
    </citation>
    <scope>NUCLEOTIDE SEQUENCE [LARGE SCALE GENOMIC DNA]</scope>
    <source>
        <strain evidence="12 13">NRRL 1336</strain>
    </source>
</reference>
<evidence type="ECO:0000259" key="11">
    <source>
        <dbReference type="Pfam" id="PF00814"/>
    </source>
</evidence>
<dbReference type="Pfam" id="PF00814">
    <property type="entry name" value="TsaD"/>
    <property type="match status" value="1"/>
</dbReference>
<protein>
    <recommendedName>
        <fullName evidence="1">N(6)-L-threonylcarbamoyladenine synthase</fullName>
        <ecNumber evidence="1">2.3.1.234</ecNumber>
    </recommendedName>
    <alternativeName>
        <fullName evidence="8">N6-L-threonylcarbamoyladenine synthase</fullName>
    </alternativeName>
</protein>
<dbReference type="Proteomes" id="UP000193560">
    <property type="component" value="Unassembled WGS sequence"/>
</dbReference>
<feature type="binding site" evidence="10">
    <location>
        <position position="185"/>
    </location>
    <ligand>
        <name>substrate</name>
    </ligand>
</feature>
<comment type="subcellular location">
    <subcellularLocation>
        <location evidence="10">Cytoplasm</location>
    </subcellularLocation>
    <subcellularLocation>
        <location evidence="10">Nucleus</location>
    </subcellularLocation>
</comment>
<evidence type="ECO:0000256" key="6">
    <source>
        <dbReference type="ARBA" id="ARBA00023242"/>
    </source>
</evidence>
<dbReference type="GO" id="GO:0061711">
    <property type="term" value="F:tRNA N(6)-L-threonylcarbamoyladenine synthase activity"/>
    <property type="evidence" value="ECO:0007669"/>
    <property type="project" value="UniProtKB-EC"/>
</dbReference>
<dbReference type="GO" id="GO:0000722">
    <property type="term" value="P:telomere maintenance via recombination"/>
    <property type="evidence" value="ECO:0007669"/>
    <property type="project" value="EnsemblFungi"/>
</dbReference>
<dbReference type="GO" id="GO:0008252">
    <property type="term" value="F:nucleotidase activity"/>
    <property type="evidence" value="ECO:0007669"/>
    <property type="project" value="EnsemblFungi"/>
</dbReference>
<dbReference type="GO" id="GO:0045944">
    <property type="term" value="P:positive regulation of transcription by RNA polymerase II"/>
    <property type="evidence" value="ECO:0007669"/>
    <property type="project" value="EnsemblFungi"/>
</dbReference>
<dbReference type="CDD" id="cd24132">
    <property type="entry name" value="ASKHA_NBD_OSGEP_like_euk"/>
    <property type="match status" value="1"/>
</dbReference>
<dbReference type="EMBL" id="MCGE01000017">
    <property type="protein sequence ID" value="ORZ13179.1"/>
    <property type="molecule type" value="Genomic_DNA"/>
</dbReference>
<feature type="binding site" evidence="10">
    <location>
        <position position="181"/>
    </location>
    <ligand>
        <name>substrate</name>
    </ligand>
</feature>
<dbReference type="GO" id="GO:0002949">
    <property type="term" value="P:tRNA threonylcarbamoyladenosine modification"/>
    <property type="evidence" value="ECO:0007669"/>
    <property type="project" value="UniProtKB-UniRule"/>
</dbReference>
<dbReference type="PROSITE" id="PS01016">
    <property type="entry name" value="GLYCOPROTEASE"/>
    <property type="match status" value="1"/>
</dbReference>
<dbReference type="NCBIfam" id="TIGR00329">
    <property type="entry name" value="gcp_kae1"/>
    <property type="match status" value="1"/>
</dbReference>
<keyword evidence="6 10" id="KW-0539">Nucleus</keyword>
<keyword evidence="7 10" id="KW-0012">Acyltransferase</keyword>
<dbReference type="GO" id="GO:0046872">
    <property type="term" value="F:metal ion binding"/>
    <property type="evidence" value="ECO:0007669"/>
    <property type="project" value="UniProtKB-KW"/>
</dbReference>
<dbReference type="SUPFAM" id="SSF53067">
    <property type="entry name" value="Actin-like ATPase domain"/>
    <property type="match status" value="1"/>
</dbReference>
<evidence type="ECO:0000313" key="13">
    <source>
        <dbReference type="Proteomes" id="UP000193560"/>
    </source>
</evidence>
<comment type="cofactor">
    <cofactor evidence="10">
        <name>a divalent metal cation</name>
        <dbReference type="ChEBI" id="CHEBI:60240"/>
    </cofactor>
    <text evidence="10">Binds 1 divalent metal cation per subunit.</text>
</comment>
<dbReference type="PANTHER" id="PTHR11735:SF14">
    <property type="entry name" value="TRNA N6-ADENOSINE THREONYLCARBAMOYLTRANSFERASE"/>
    <property type="match status" value="1"/>
</dbReference>
<dbReference type="HAMAP" id="MF_01446">
    <property type="entry name" value="Kae1"/>
    <property type="match status" value="1"/>
</dbReference>
<feature type="binding site" evidence="10">
    <location>
        <position position="270"/>
    </location>
    <ligand>
        <name>substrate</name>
    </ligand>
</feature>
<feature type="binding site" evidence="10">
    <location>
        <position position="113"/>
    </location>
    <ligand>
        <name>a divalent metal cation</name>
        <dbReference type="ChEBI" id="CHEBI:60240"/>
    </ligand>
</feature>
<sequence length="340" mass="37466">MVVALGFEGSANKLGVGIIRHDNDTVDILANVRDTYITPPGQGFLPRETAEHHRECILRVLQQALKDANMTPKDIDVICYTKGPGMGAPLTSVAVVARTLSLLWDKPLVGVNHCIGHIEMGRQVTKASNPVVLYVSGGNTQVIAYSQNRYRIFGETLDIAIGNCLDRFARILNLSNDPSPGYNIEQCAKKGTNFIQLPYTVKGMDVSFSGILSYIEVLAREKLPTGEVTPEDLCYSLQETLFAMLVEITERAMAHVESNEVLLVGGVGCNIRLQEMMAQMSEQRNAVTCATDDRFCIDNGIMIAHAGLLAFKTGFTTPLEKSTCTQRFRTDEVYIAWRDD</sequence>
<feature type="binding site" evidence="10">
    <location>
        <position position="166"/>
    </location>
    <ligand>
        <name>substrate</name>
    </ligand>
</feature>
<dbReference type="GO" id="GO:0005634">
    <property type="term" value="C:nucleus"/>
    <property type="evidence" value="ECO:0007669"/>
    <property type="project" value="UniProtKB-SubCell"/>
</dbReference>
<feature type="binding site" evidence="10">
    <location>
        <position position="117"/>
    </location>
    <ligand>
        <name>a divalent metal cation</name>
        <dbReference type="ChEBI" id="CHEBI:60240"/>
    </ligand>
</feature>
<keyword evidence="5 10" id="KW-0479">Metal-binding</keyword>
<dbReference type="PRINTS" id="PR00789">
    <property type="entry name" value="OSIALOPTASE"/>
</dbReference>
<dbReference type="OrthoDB" id="10254073at2759"/>
<evidence type="ECO:0000256" key="9">
    <source>
        <dbReference type="ARBA" id="ARBA00048117"/>
    </source>
</evidence>
<dbReference type="FunFam" id="3.30.420.40:FF:000038">
    <property type="entry name" value="Probable tRNA N6-adenosine threonylcarbamoyltransferase"/>
    <property type="match status" value="1"/>
</dbReference>
<dbReference type="InterPro" id="IPR017860">
    <property type="entry name" value="Peptidase_M22_CS"/>
</dbReference>
<evidence type="ECO:0000256" key="1">
    <source>
        <dbReference type="ARBA" id="ARBA00012156"/>
    </source>
</evidence>
<evidence type="ECO:0000256" key="8">
    <source>
        <dbReference type="ARBA" id="ARBA00030439"/>
    </source>
</evidence>
<gene>
    <name evidence="12" type="ORF">BCR42DRAFT_355492</name>
</gene>
<evidence type="ECO:0000256" key="7">
    <source>
        <dbReference type="ARBA" id="ARBA00023315"/>
    </source>
</evidence>
<dbReference type="AlphaFoldDB" id="A0A1X2IB55"/>
<feature type="binding site" evidence="10">
    <location>
        <position position="298"/>
    </location>
    <ligand>
        <name>a divalent metal cation</name>
        <dbReference type="ChEBI" id="CHEBI:60240"/>
    </ligand>
</feature>
<dbReference type="GO" id="GO:0000408">
    <property type="term" value="C:EKC/KEOPS complex"/>
    <property type="evidence" value="ECO:0007669"/>
    <property type="project" value="EnsemblFungi"/>
</dbReference>
<dbReference type="InterPro" id="IPR043129">
    <property type="entry name" value="ATPase_NBD"/>
</dbReference>
<dbReference type="Gene3D" id="3.30.420.40">
    <property type="match status" value="2"/>
</dbReference>
<dbReference type="GO" id="GO:0031490">
    <property type="term" value="F:chromatin DNA binding"/>
    <property type="evidence" value="ECO:0007669"/>
    <property type="project" value="EnsemblFungi"/>
</dbReference>
<dbReference type="NCBIfam" id="TIGR03722">
    <property type="entry name" value="arch_KAE1"/>
    <property type="match status" value="1"/>
</dbReference>
<dbReference type="GO" id="GO:0000785">
    <property type="term" value="C:chromatin"/>
    <property type="evidence" value="ECO:0007669"/>
    <property type="project" value="EnsemblFungi"/>
</dbReference>
<evidence type="ECO:0000256" key="10">
    <source>
        <dbReference type="HAMAP-Rule" id="MF_03180"/>
    </source>
</evidence>
<dbReference type="STRING" id="90262.A0A1X2IB55"/>
<evidence type="ECO:0000313" key="12">
    <source>
        <dbReference type="EMBL" id="ORZ13179.1"/>
    </source>
</evidence>
<keyword evidence="3 10" id="KW-0808">Transferase</keyword>
<dbReference type="InterPro" id="IPR034680">
    <property type="entry name" value="Kae1_archaea_euk"/>
</dbReference>